<reference evidence="2" key="1">
    <citation type="submission" date="2024-07" db="EMBL/GenBank/DDBJ databases">
        <title>Two chromosome-level genome assemblies of Korean endemic species Abeliophyllum distichum and Forsythia ovata (Oleaceae).</title>
        <authorList>
            <person name="Jang H."/>
        </authorList>
    </citation>
    <scope>NUCLEOTIDE SEQUENCE [LARGE SCALE GENOMIC DNA]</scope>
</reference>
<comment type="caution">
    <text evidence="1">The sequence shown here is derived from an EMBL/GenBank/DDBJ whole genome shotgun (WGS) entry which is preliminary data.</text>
</comment>
<name>A0ABD1S3L3_9LAMI</name>
<evidence type="ECO:0000313" key="1">
    <source>
        <dbReference type="EMBL" id="KAL2493869.1"/>
    </source>
</evidence>
<dbReference type="AlphaFoldDB" id="A0ABD1S3L3"/>
<evidence type="ECO:0000313" key="2">
    <source>
        <dbReference type="Proteomes" id="UP001604277"/>
    </source>
</evidence>
<dbReference type="EMBL" id="JBFOLJ010000011">
    <property type="protein sequence ID" value="KAL2493869.1"/>
    <property type="molecule type" value="Genomic_DNA"/>
</dbReference>
<sequence length="135" mass="16011">MNTFVRNPTHHFSRRLDLWDEEKCRECDNGWKMFSRRTIRMNKSHIMTSFSVRRERARKRHIFLQTYKLSSIHSRDKFRTRKLKKFAVKVKSVVVSLLSFMRGGALKSCNSRSATPFSNFNLANPRGGEYMDGFI</sequence>
<keyword evidence="2" id="KW-1185">Reference proteome</keyword>
<proteinExistence type="predicted"/>
<organism evidence="1 2">
    <name type="scientific">Forsythia ovata</name>
    <dbReference type="NCBI Taxonomy" id="205694"/>
    <lineage>
        <taxon>Eukaryota</taxon>
        <taxon>Viridiplantae</taxon>
        <taxon>Streptophyta</taxon>
        <taxon>Embryophyta</taxon>
        <taxon>Tracheophyta</taxon>
        <taxon>Spermatophyta</taxon>
        <taxon>Magnoliopsida</taxon>
        <taxon>eudicotyledons</taxon>
        <taxon>Gunneridae</taxon>
        <taxon>Pentapetalae</taxon>
        <taxon>asterids</taxon>
        <taxon>lamiids</taxon>
        <taxon>Lamiales</taxon>
        <taxon>Oleaceae</taxon>
        <taxon>Forsythieae</taxon>
        <taxon>Forsythia</taxon>
    </lineage>
</organism>
<protein>
    <submittedName>
        <fullName evidence="1">Uncharacterized protein</fullName>
    </submittedName>
</protein>
<gene>
    <name evidence="1" type="ORF">Fot_37626</name>
</gene>
<accession>A0ABD1S3L3</accession>
<dbReference type="Proteomes" id="UP001604277">
    <property type="component" value="Unassembled WGS sequence"/>
</dbReference>